<keyword evidence="10 13" id="KW-0408">Iron</keyword>
<comment type="caution">
    <text evidence="16">The sequence shown here is derived from an EMBL/GenBank/DDBJ whole genome shotgun (WGS) entry which is preliminary data.</text>
</comment>
<dbReference type="GO" id="GO:0005506">
    <property type="term" value="F:iron ion binding"/>
    <property type="evidence" value="ECO:0007669"/>
    <property type="project" value="InterPro"/>
</dbReference>
<dbReference type="AlphaFoldDB" id="A0AAD7ZBM0"/>
<reference evidence="16" key="2">
    <citation type="submission" date="2023-05" db="EMBL/GenBank/DDBJ databases">
        <authorList>
            <person name="Fouks B."/>
        </authorList>
    </citation>
    <scope>NUCLEOTIDE SEQUENCE</scope>
    <source>
        <strain evidence="16">Stay&amp;Tobe</strain>
        <tissue evidence="16">Testes</tissue>
    </source>
</reference>
<dbReference type="PRINTS" id="PR00385">
    <property type="entry name" value="P450"/>
</dbReference>
<evidence type="ECO:0000313" key="16">
    <source>
        <dbReference type="EMBL" id="KAJ9577524.1"/>
    </source>
</evidence>
<keyword evidence="9 14" id="KW-0560">Oxidoreductase</keyword>
<reference evidence="16" key="1">
    <citation type="journal article" date="2023" name="IScience">
        <title>Live-bearing cockroach genome reveals convergent evolutionary mechanisms linked to viviparity in insects and beyond.</title>
        <authorList>
            <person name="Fouks B."/>
            <person name="Harrison M.C."/>
            <person name="Mikhailova A.A."/>
            <person name="Marchal E."/>
            <person name="English S."/>
            <person name="Carruthers M."/>
            <person name="Jennings E.C."/>
            <person name="Chiamaka E.L."/>
            <person name="Frigard R.A."/>
            <person name="Pippel M."/>
            <person name="Attardo G.M."/>
            <person name="Benoit J.B."/>
            <person name="Bornberg-Bauer E."/>
            <person name="Tobe S.S."/>
        </authorList>
    </citation>
    <scope>NUCLEOTIDE SEQUENCE</scope>
    <source>
        <strain evidence="16">Stay&amp;Tobe</strain>
    </source>
</reference>
<evidence type="ECO:0000256" key="3">
    <source>
        <dbReference type="ARBA" id="ARBA00004406"/>
    </source>
</evidence>
<dbReference type="InterPro" id="IPR036396">
    <property type="entry name" value="Cyt_P450_sf"/>
</dbReference>
<evidence type="ECO:0000256" key="10">
    <source>
        <dbReference type="ARBA" id="ARBA00023004"/>
    </source>
</evidence>
<evidence type="ECO:0000256" key="2">
    <source>
        <dbReference type="ARBA" id="ARBA00004174"/>
    </source>
</evidence>
<dbReference type="PANTHER" id="PTHR24292">
    <property type="entry name" value="CYTOCHROME P450"/>
    <property type="match status" value="1"/>
</dbReference>
<evidence type="ECO:0000256" key="5">
    <source>
        <dbReference type="ARBA" id="ARBA00022617"/>
    </source>
</evidence>
<evidence type="ECO:0000256" key="13">
    <source>
        <dbReference type="PIRSR" id="PIRSR602402-1"/>
    </source>
</evidence>
<evidence type="ECO:0000256" key="11">
    <source>
        <dbReference type="ARBA" id="ARBA00023033"/>
    </source>
</evidence>
<organism evidence="16 17">
    <name type="scientific">Diploptera punctata</name>
    <name type="common">Pacific beetle cockroach</name>
    <dbReference type="NCBI Taxonomy" id="6984"/>
    <lineage>
        <taxon>Eukaryota</taxon>
        <taxon>Metazoa</taxon>
        <taxon>Ecdysozoa</taxon>
        <taxon>Arthropoda</taxon>
        <taxon>Hexapoda</taxon>
        <taxon>Insecta</taxon>
        <taxon>Pterygota</taxon>
        <taxon>Neoptera</taxon>
        <taxon>Polyneoptera</taxon>
        <taxon>Dictyoptera</taxon>
        <taxon>Blattodea</taxon>
        <taxon>Blaberoidea</taxon>
        <taxon>Blaberidae</taxon>
        <taxon>Diplopterinae</taxon>
        <taxon>Diploptera</taxon>
    </lineage>
</organism>
<protein>
    <recommendedName>
        <fullName evidence="18">Cytochrome P450</fullName>
    </recommendedName>
</protein>
<keyword evidence="8" id="KW-0492">Microsome</keyword>
<keyword evidence="6 13" id="KW-0479">Metal-binding</keyword>
<evidence type="ECO:0000256" key="6">
    <source>
        <dbReference type="ARBA" id="ARBA00022723"/>
    </source>
</evidence>
<dbReference type="Proteomes" id="UP001233999">
    <property type="component" value="Unassembled WGS sequence"/>
</dbReference>
<dbReference type="GO" id="GO:0020037">
    <property type="term" value="F:heme binding"/>
    <property type="evidence" value="ECO:0007669"/>
    <property type="project" value="InterPro"/>
</dbReference>
<name>A0AAD7ZBM0_DIPPU</name>
<keyword evidence="12 15" id="KW-0472">Membrane</keyword>
<dbReference type="Pfam" id="PF00067">
    <property type="entry name" value="p450"/>
    <property type="match status" value="1"/>
</dbReference>
<evidence type="ECO:0000313" key="17">
    <source>
        <dbReference type="Proteomes" id="UP001233999"/>
    </source>
</evidence>
<feature type="transmembrane region" description="Helical" evidence="15">
    <location>
        <begin position="6"/>
        <end position="28"/>
    </location>
</feature>
<sequence length="531" mass="60870">MLEIFQSSFLLQASLSLCVILIAIYAYFKRSFSYWNRRGVPSLNPSVPFGNFTKLRSNIEDYSKFYKKLHGKKIGGLYKFNKPILLLRDPEIIKNVLVKDFDLFYSRGIFVNEEKEPLVGNLFLLNGPKWKNLRAKLTPTFTSGKIKMMFPTLVQIGKELQKCLKISADNEDAMEVKDILSRYNTDIIASCAFGIQCNSLENPNTEFRVWGKKFFSPDFQFIIKSILIIIIPFLRKYLRISLVSKNVSKYFRNMVKNTVEYRENNNVQRNDFMQLLIQLKNKTLGATEEDPLLKIPDSSITALKSNSPFDCLQNSEVTMDVIAAQAFVFFIGGFETSSTTITFCLYELALNPDIQETVQIEIDSVLKKYYGDITYEANVVQLTLVFLQLSKTLRKYPPAPVITRQCTQTTKLTGTDIVVEKGTAVHVPVLQIHHDPKYYLKPEKFDPERFSEEEKNKRRHFTFLPFGEGPRLCIGMRFGLMQTKVGVISILSNYTVQVSAKTSIPLKIDPNSLILSPEGGMWLKITNRINK</sequence>
<proteinExistence type="inferred from homology"/>
<dbReference type="FunFam" id="1.10.630.10:FF:000042">
    <property type="entry name" value="Cytochrome P450"/>
    <property type="match status" value="1"/>
</dbReference>
<dbReference type="GO" id="GO:0016705">
    <property type="term" value="F:oxidoreductase activity, acting on paired donors, with incorporation or reduction of molecular oxygen"/>
    <property type="evidence" value="ECO:0007669"/>
    <property type="project" value="InterPro"/>
</dbReference>
<dbReference type="GO" id="GO:0005789">
    <property type="term" value="C:endoplasmic reticulum membrane"/>
    <property type="evidence" value="ECO:0007669"/>
    <property type="project" value="UniProtKB-SubCell"/>
</dbReference>
<keyword evidence="7" id="KW-0256">Endoplasmic reticulum</keyword>
<keyword evidence="15" id="KW-1133">Transmembrane helix</keyword>
<accession>A0AAD7ZBM0</accession>
<feature type="binding site" description="axial binding residue" evidence="13">
    <location>
        <position position="473"/>
    </location>
    <ligand>
        <name>heme</name>
        <dbReference type="ChEBI" id="CHEBI:30413"/>
    </ligand>
    <ligandPart>
        <name>Fe</name>
        <dbReference type="ChEBI" id="CHEBI:18248"/>
    </ligandPart>
</feature>
<evidence type="ECO:0000256" key="14">
    <source>
        <dbReference type="RuleBase" id="RU000461"/>
    </source>
</evidence>
<dbReference type="Gene3D" id="1.10.630.10">
    <property type="entry name" value="Cytochrome P450"/>
    <property type="match status" value="1"/>
</dbReference>
<dbReference type="PANTHER" id="PTHR24292:SF100">
    <property type="entry name" value="CYTOCHROME P450 6A16, ISOFORM B-RELATED"/>
    <property type="match status" value="1"/>
</dbReference>
<evidence type="ECO:0000256" key="4">
    <source>
        <dbReference type="ARBA" id="ARBA00010617"/>
    </source>
</evidence>
<keyword evidence="5 13" id="KW-0349">Heme</keyword>
<evidence type="ECO:0000256" key="15">
    <source>
        <dbReference type="SAM" id="Phobius"/>
    </source>
</evidence>
<dbReference type="PRINTS" id="PR00464">
    <property type="entry name" value="EP450II"/>
</dbReference>
<dbReference type="PROSITE" id="PS00086">
    <property type="entry name" value="CYTOCHROME_P450"/>
    <property type="match status" value="1"/>
</dbReference>
<dbReference type="SUPFAM" id="SSF48264">
    <property type="entry name" value="Cytochrome P450"/>
    <property type="match status" value="1"/>
</dbReference>
<dbReference type="InterPro" id="IPR017972">
    <property type="entry name" value="Cyt_P450_CS"/>
</dbReference>
<keyword evidence="11 14" id="KW-0503">Monooxygenase</keyword>
<dbReference type="CDD" id="cd11056">
    <property type="entry name" value="CYP6-like"/>
    <property type="match status" value="1"/>
</dbReference>
<comment type="cofactor">
    <cofactor evidence="1 13">
        <name>heme</name>
        <dbReference type="ChEBI" id="CHEBI:30413"/>
    </cofactor>
</comment>
<evidence type="ECO:0000256" key="9">
    <source>
        <dbReference type="ARBA" id="ARBA00023002"/>
    </source>
</evidence>
<keyword evidence="15" id="KW-0812">Transmembrane</keyword>
<comment type="subcellular location">
    <subcellularLocation>
        <location evidence="3">Endoplasmic reticulum membrane</location>
        <topology evidence="3">Peripheral membrane protein</topology>
    </subcellularLocation>
    <subcellularLocation>
        <location evidence="2">Microsome membrane</location>
        <topology evidence="2">Peripheral membrane protein</topology>
    </subcellularLocation>
</comment>
<evidence type="ECO:0000256" key="8">
    <source>
        <dbReference type="ARBA" id="ARBA00022848"/>
    </source>
</evidence>
<evidence type="ECO:0000256" key="7">
    <source>
        <dbReference type="ARBA" id="ARBA00022824"/>
    </source>
</evidence>
<comment type="similarity">
    <text evidence="4 14">Belongs to the cytochrome P450 family.</text>
</comment>
<evidence type="ECO:0000256" key="1">
    <source>
        <dbReference type="ARBA" id="ARBA00001971"/>
    </source>
</evidence>
<dbReference type="InterPro" id="IPR001128">
    <property type="entry name" value="Cyt_P450"/>
</dbReference>
<gene>
    <name evidence="16" type="ORF">L9F63_005897</name>
</gene>
<dbReference type="GO" id="GO:0004497">
    <property type="term" value="F:monooxygenase activity"/>
    <property type="evidence" value="ECO:0007669"/>
    <property type="project" value="UniProtKB-KW"/>
</dbReference>
<keyword evidence="17" id="KW-1185">Reference proteome</keyword>
<dbReference type="InterPro" id="IPR050476">
    <property type="entry name" value="Insect_CytP450_Detox"/>
</dbReference>
<evidence type="ECO:0008006" key="18">
    <source>
        <dbReference type="Google" id="ProtNLM"/>
    </source>
</evidence>
<evidence type="ECO:0000256" key="12">
    <source>
        <dbReference type="ARBA" id="ARBA00023136"/>
    </source>
</evidence>
<dbReference type="InterPro" id="IPR002402">
    <property type="entry name" value="Cyt_P450_E_grp-II"/>
</dbReference>
<dbReference type="EMBL" id="JASPKZ010009355">
    <property type="protein sequence ID" value="KAJ9577524.1"/>
    <property type="molecule type" value="Genomic_DNA"/>
</dbReference>